<dbReference type="PANTHER" id="PTHR38731:SF1">
    <property type="entry name" value="FECR PROTEIN DOMAIN-CONTAINING PROTEIN"/>
    <property type="match status" value="1"/>
</dbReference>
<dbReference type="RefSeq" id="WP_015906416.1">
    <property type="nucleotide sequence ID" value="NC_012108.1"/>
</dbReference>
<evidence type="ECO:0000259" key="1">
    <source>
        <dbReference type="Pfam" id="PF04773"/>
    </source>
</evidence>
<organism evidence="2 3">
    <name type="scientific">Desulforapulum autotrophicum (strain ATCC 43914 / DSM 3382 / VKM B-1955 / HRM2)</name>
    <name type="common">Desulfobacterium autotrophicum</name>
    <dbReference type="NCBI Taxonomy" id="177437"/>
    <lineage>
        <taxon>Bacteria</taxon>
        <taxon>Pseudomonadati</taxon>
        <taxon>Thermodesulfobacteriota</taxon>
        <taxon>Desulfobacteria</taxon>
        <taxon>Desulfobacterales</taxon>
        <taxon>Desulfobacteraceae</taxon>
        <taxon>Desulforapulum</taxon>
    </lineage>
</organism>
<dbReference type="KEGG" id="dat:HRM2_46490"/>
<evidence type="ECO:0000313" key="3">
    <source>
        <dbReference type="Proteomes" id="UP000000442"/>
    </source>
</evidence>
<reference evidence="2 3" key="1">
    <citation type="journal article" date="2009" name="Environ. Microbiol.">
        <title>Genome sequence of Desulfobacterium autotrophicum HRM2, a marine sulfate reducer oxidizing organic carbon completely to carbon dioxide.</title>
        <authorList>
            <person name="Strittmatter A.W."/>
            <person name="Liesegang H."/>
            <person name="Rabus R."/>
            <person name="Decker I."/>
            <person name="Amann J."/>
            <person name="Andres S."/>
            <person name="Henne A."/>
            <person name="Fricke W.F."/>
            <person name="Martinez-Arias R."/>
            <person name="Bartels D."/>
            <person name="Goesmann A."/>
            <person name="Krause L."/>
            <person name="Puehler A."/>
            <person name="Klenk H.P."/>
            <person name="Richter M."/>
            <person name="Schuler M."/>
            <person name="Gloeckner F.O."/>
            <person name="Meyerdierks A."/>
            <person name="Gottschalk G."/>
            <person name="Amann R."/>
        </authorList>
    </citation>
    <scope>NUCLEOTIDE SEQUENCE [LARGE SCALE GENOMIC DNA]</scope>
    <source>
        <strain evidence="3">ATCC 43914 / DSM 3382 / HRM2</strain>
    </source>
</reference>
<dbReference type="PANTHER" id="PTHR38731">
    <property type="entry name" value="LIPL45-RELATED LIPOPROTEIN-RELATED"/>
    <property type="match status" value="1"/>
</dbReference>
<dbReference type="eggNOG" id="COG4254">
    <property type="taxonomic scope" value="Bacteria"/>
</dbReference>
<dbReference type="STRING" id="177437.HRM2_46490"/>
<evidence type="ECO:0000313" key="2">
    <source>
        <dbReference type="EMBL" id="ACN17705.1"/>
    </source>
</evidence>
<sequence>MNYRDQFFLKLLVLCFIGLGLSSARIFAMEHVGMVKNISGDVQIQRGGVLIPAHPGVKLMNADILITRAKGAAGVVFIDGSTLAIGPDTQFNIKGYQFEPDIKAYDFSMYLTQGSALYTSGKIGKLSPDSVKISTPRATVGVRGTRFIVKVQ</sequence>
<dbReference type="EMBL" id="CP001087">
    <property type="protein sequence ID" value="ACN17705.1"/>
    <property type="molecule type" value="Genomic_DNA"/>
</dbReference>
<dbReference type="HOGENOM" id="CLU_122741_0_0_7"/>
<proteinExistence type="predicted"/>
<dbReference type="InterPro" id="IPR006860">
    <property type="entry name" value="FecR"/>
</dbReference>
<name>C0QGC6_DESAH</name>
<protein>
    <recommendedName>
        <fullName evidence="1">FecR protein domain-containing protein</fullName>
    </recommendedName>
</protein>
<dbReference type="AlphaFoldDB" id="C0QGC6"/>
<dbReference type="Pfam" id="PF04773">
    <property type="entry name" value="FecR"/>
    <property type="match status" value="1"/>
</dbReference>
<dbReference type="Proteomes" id="UP000000442">
    <property type="component" value="Chromosome"/>
</dbReference>
<keyword evidence="3" id="KW-1185">Reference proteome</keyword>
<feature type="domain" description="FecR protein" evidence="1">
    <location>
        <begin position="65"/>
        <end position="150"/>
    </location>
</feature>
<accession>C0QGC6</accession>
<gene>
    <name evidence="2" type="ordered locus">HRM2_46490</name>
</gene>